<dbReference type="InterPro" id="IPR050708">
    <property type="entry name" value="T6SS_VgrG/RHS"/>
</dbReference>
<proteinExistence type="predicted"/>
<accession>A0A6H1U6V6</accession>
<keyword evidence="3" id="KW-0472">Membrane</keyword>
<dbReference type="Gene3D" id="2.180.10.10">
    <property type="entry name" value="RHS repeat-associated core"/>
    <property type="match status" value="3"/>
</dbReference>
<dbReference type="Pfam" id="PF25023">
    <property type="entry name" value="TEN_YD-shell"/>
    <property type="match status" value="2"/>
</dbReference>
<evidence type="ECO:0000313" key="5">
    <source>
        <dbReference type="EMBL" id="QIZ73890.1"/>
    </source>
</evidence>
<dbReference type="PANTHER" id="PTHR32305">
    <property type="match status" value="1"/>
</dbReference>
<feature type="domain" description="Teneurin-like YD-shell" evidence="4">
    <location>
        <begin position="467"/>
        <end position="749"/>
    </location>
</feature>
<gene>
    <name evidence="5" type="ORF">HCG48_22455</name>
</gene>
<protein>
    <submittedName>
        <fullName evidence="5">RHS repeat protein</fullName>
    </submittedName>
</protein>
<dbReference type="InterPro" id="IPR006530">
    <property type="entry name" value="YD"/>
</dbReference>
<feature type="transmembrane region" description="Helical" evidence="3">
    <location>
        <begin position="915"/>
        <end position="935"/>
    </location>
</feature>
<name>A0A6H1U6V6_9CYAN</name>
<organism evidence="5 6">
    <name type="scientific">Oxynema aestuarii AP17</name>
    <dbReference type="NCBI Taxonomy" id="2064643"/>
    <lineage>
        <taxon>Bacteria</taxon>
        <taxon>Bacillati</taxon>
        <taxon>Cyanobacteriota</taxon>
        <taxon>Cyanophyceae</taxon>
        <taxon>Oscillatoriophycideae</taxon>
        <taxon>Oscillatoriales</taxon>
        <taxon>Oscillatoriaceae</taxon>
        <taxon>Oxynema</taxon>
        <taxon>Oxynema aestuarii</taxon>
    </lineage>
</organism>
<evidence type="ECO:0000313" key="6">
    <source>
        <dbReference type="Proteomes" id="UP000500857"/>
    </source>
</evidence>
<feature type="region of interest" description="Disordered" evidence="2">
    <location>
        <begin position="132"/>
        <end position="153"/>
    </location>
</feature>
<dbReference type="KEGG" id="oxy:HCG48_22455"/>
<dbReference type="InterPro" id="IPR022385">
    <property type="entry name" value="Rhs_assc_core"/>
</dbReference>
<dbReference type="AlphaFoldDB" id="A0A6H1U6V6"/>
<evidence type="ECO:0000256" key="3">
    <source>
        <dbReference type="SAM" id="Phobius"/>
    </source>
</evidence>
<feature type="transmembrane region" description="Helical" evidence="3">
    <location>
        <begin position="798"/>
        <end position="819"/>
    </location>
</feature>
<dbReference type="InterPro" id="IPR056823">
    <property type="entry name" value="TEN-like_YD-shell"/>
</dbReference>
<keyword evidence="3" id="KW-0812">Transmembrane</keyword>
<feature type="domain" description="Teneurin-like YD-shell" evidence="4">
    <location>
        <begin position="208"/>
        <end position="356"/>
    </location>
</feature>
<dbReference type="EMBL" id="CP051167">
    <property type="protein sequence ID" value="QIZ73890.1"/>
    <property type="molecule type" value="Genomic_DNA"/>
</dbReference>
<keyword evidence="6" id="KW-1185">Reference proteome</keyword>
<dbReference type="NCBIfam" id="TIGR01643">
    <property type="entry name" value="YD_repeat_2x"/>
    <property type="match status" value="8"/>
</dbReference>
<dbReference type="Pfam" id="PF05593">
    <property type="entry name" value="RHS_repeat"/>
    <property type="match status" value="4"/>
</dbReference>
<sequence>MYPDNTPENPNDNPRTINVYDKGGRQRATIDEAGRVIHYKYDAAGQLTETIYLDKTDTLQQFIDAVAPGKTAATIDWSLVVYPDDLPTYLTDNPRSVTEYNKNGQVKANIDQRGNRTEYRYDDAGRLIETIYPDDTPDDLSDNPRSKSEYNNAGQRVKEIDAQGHATRFVYDNLGRLVATHFADGTKAETIYDALGRRVAAIDQAENKTEYEYDALGRLTDVVQFLNGEEIRTEYGYDESGRLIWQEDANNHRTNYEYDNLGRRTAVELPDTQRSTTEYDAVGNTFSVTDFNGDTITYNYDAQNRLIEKRVGETPIASFTYTPTGQLETITDSRGVTSYSYDELGRLLSRTDPDGPYLTSGASIEYGYDSAGNRTSVTTPTGTIEYAFEEQNRLKTVTDDAGVTSYSYDEVGNLIRTELPNGVVETRTYDELSRLESVSYVKDGTLIASYDYTLDPVGHRRVVEERDGRKVEYEYDDLYRLTKEAIADPVNGNRTIEYTYDAVGNRLSRIDSVEGTTTYVYDESDRLVRKELTLDGNVVRVYEYRYDDNGNTIERIEKDGSNNVIGNATYSWDKENRLVGATTSTGDVISYSYDTDNIRVSSTVNGVTTEYLVDKNRPYAEVLSEYVDDTLAVSYLHGLDLISQERDGSESFYLVDGLGSTRLLTDEGGEVTNAYSYDAFGNLVASSGSIENEFLFAGEQYDESLEQYYLRQRYYDAGIGRFTRRDTYEGRLNEPITLHKYLYGNANPVNYVDPSGFFALTEVLAGSTIIGSLAGAVGGGYYGAYKSGEVFSKETLKFALVGAVGGAAAGAMLGGAFYLTPAGLGPILTRGFQELWRKALTRHSTTAAALIGGFALGFTGGLLEPDYEVTLGTALTTAITIVDDALIRGAIWRRHEIARVVGQGFATQAKVLLKYGQSTTFIALGFLFGFTIGYASGARIRKTYDHQYGLTNN</sequence>
<evidence type="ECO:0000256" key="2">
    <source>
        <dbReference type="SAM" id="MobiDB-lite"/>
    </source>
</evidence>
<dbReference type="RefSeq" id="WP_168572025.1">
    <property type="nucleotide sequence ID" value="NZ_CP051167.1"/>
</dbReference>
<keyword evidence="1" id="KW-0677">Repeat</keyword>
<evidence type="ECO:0000259" key="4">
    <source>
        <dbReference type="Pfam" id="PF25023"/>
    </source>
</evidence>
<reference evidence="5 6" key="1">
    <citation type="submission" date="2020-04" db="EMBL/GenBank/DDBJ databases">
        <authorList>
            <person name="Basu S."/>
            <person name="Maruthanayagam V."/>
            <person name="Chakraborty S."/>
            <person name="Pramanik A."/>
            <person name="Mukherjee J."/>
            <person name="Brink B."/>
        </authorList>
    </citation>
    <scope>NUCLEOTIDE SEQUENCE [LARGE SCALE GENOMIC DNA]</scope>
    <source>
        <strain evidence="5 6">AP17</strain>
    </source>
</reference>
<dbReference type="InterPro" id="IPR031325">
    <property type="entry name" value="RHS_repeat"/>
</dbReference>
<keyword evidence="3" id="KW-1133">Transmembrane helix</keyword>
<evidence type="ECO:0000256" key="1">
    <source>
        <dbReference type="ARBA" id="ARBA00022737"/>
    </source>
</evidence>
<dbReference type="Proteomes" id="UP000500857">
    <property type="component" value="Chromosome"/>
</dbReference>
<dbReference type="PANTHER" id="PTHR32305:SF15">
    <property type="entry name" value="PROTEIN RHSA-RELATED"/>
    <property type="match status" value="1"/>
</dbReference>
<dbReference type="NCBIfam" id="TIGR03696">
    <property type="entry name" value="Rhs_assc_core"/>
    <property type="match status" value="1"/>
</dbReference>